<feature type="region of interest" description="Disordered" evidence="3">
    <location>
        <begin position="242"/>
        <end position="274"/>
    </location>
</feature>
<dbReference type="GeneID" id="25735895"/>
<dbReference type="InterPro" id="IPR006843">
    <property type="entry name" value="PAP/fibrillin_dom"/>
</dbReference>
<evidence type="ECO:0000259" key="5">
    <source>
        <dbReference type="Pfam" id="PF04755"/>
    </source>
</evidence>
<reference evidence="6 7" key="1">
    <citation type="journal article" date="2013" name="BMC Genomics">
        <title>Reconstruction of the lipid metabolism for the microalga Monoraphidium neglectum from its genome sequence reveals characteristics suitable for biofuel production.</title>
        <authorList>
            <person name="Bogen C."/>
            <person name="Al-Dilaimi A."/>
            <person name="Albersmeier A."/>
            <person name="Wichmann J."/>
            <person name="Grundmann M."/>
            <person name="Rupp O."/>
            <person name="Lauersen K.J."/>
            <person name="Blifernez-Klassen O."/>
            <person name="Kalinowski J."/>
            <person name="Goesmann A."/>
            <person name="Mussgnug J.H."/>
            <person name="Kruse O."/>
        </authorList>
    </citation>
    <scope>NUCLEOTIDE SEQUENCE [LARGE SCALE GENOMIC DNA]</scope>
    <source>
        <strain evidence="6 7">SAG 48.87</strain>
    </source>
</reference>
<dbReference type="GO" id="GO:0009536">
    <property type="term" value="C:plastid"/>
    <property type="evidence" value="ECO:0007669"/>
    <property type="project" value="UniProtKB-SubCell"/>
</dbReference>
<feature type="compositionally biased region" description="Low complexity" evidence="3">
    <location>
        <begin position="252"/>
        <end position="274"/>
    </location>
</feature>
<keyword evidence="4" id="KW-1133">Transmembrane helix</keyword>
<evidence type="ECO:0000313" key="6">
    <source>
        <dbReference type="EMBL" id="KIZ04939.1"/>
    </source>
</evidence>
<proteinExistence type="predicted"/>
<keyword evidence="7" id="KW-1185">Reference proteome</keyword>
<dbReference type="PANTHER" id="PTHR31906">
    <property type="entry name" value="PLASTID-LIPID-ASSOCIATED PROTEIN 4, CHLOROPLASTIC-RELATED"/>
    <property type="match status" value="1"/>
</dbReference>
<keyword evidence="2" id="KW-0934">Plastid</keyword>
<keyword evidence="4" id="KW-0472">Membrane</keyword>
<organism evidence="6 7">
    <name type="scientific">Monoraphidium neglectum</name>
    <dbReference type="NCBI Taxonomy" id="145388"/>
    <lineage>
        <taxon>Eukaryota</taxon>
        <taxon>Viridiplantae</taxon>
        <taxon>Chlorophyta</taxon>
        <taxon>core chlorophytes</taxon>
        <taxon>Chlorophyceae</taxon>
        <taxon>CS clade</taxon>
        <taxon>Sphaeropleales</taxon>
        <taxon>Selenastraceae</taxon>
        <taxon>Monoraphidium</taxon>
    </lineage>
</organism>
<feature type="domain" description="Plastid lipid-associated protein/fibrillin conserved" evidence="5">
    <location>
        <begin position="3"/>
        <end position="166"/>
    </location>
</feature>
<dbReference type="STRING" id="145388.A0A0D2LE03"/>
<protein>
    <submittedName>
        <fullName evidence="6">Putative plastid-lipid-associated protein 8, chloroplastic</fullName>
    </submittedName>
</protein>
<evidence type="ECO:0000256" key="1">
    <source>
        <dbReference type="ARBA" id="ARBA00004474"/>
    </source>
</evidence>
<evidence type="ECO:0000256" key="4">
    <source>
        <dbReference type="SAM" id="Phobius"/>
    </source>
</evidence>
<dbReference type="RefSeq" id="XP_013903958.1">
    <property type="nucleotide sequence ID" value="XM_014048504.1"/>
</dbReference>
<evidence type="ECO:0000313" key="7">
    <source>
        <dbReference type="Proteomes" id="UP000054498"/>
    </source>
</evidence>
<evidence type="ECO:0000256" key="2">
    <source>
        <dbReference type="ARBA" id="ARBA00022640"/>
    </source>
</evidence>
<feature type="transmembrane region" description="Helical" evidence="4">
    <location>
        <begin position="188"/>
        <end position="208"/>
    </location>
</feature>
<name>A0A0D2LE03_9CHLO</name>
<comment type="subcellular location">
    <subcellularLocation>
        <location evidence="1">Plastid</location>
    </subcellularLocation>
</comment>
<sequence>MTKEVRSRVDSALDALEAVGTQQQPRPLDNPLLWGNYEVRYTSVARSTEAQQRGQPAGGRFRGRIGRALFQTTGVFQSVLQPDIATNKVAFRLFGLLPGYVGLRGRVEPVGDGGDTVKVFFEPPVLSFGGALTLRIGPPSSVQLATTFLDDRVRLGKGSRGSLFVFERSAAADAAAMDRVGLERTTPAGLAVLAAVLGAMAWSGWTLFRTGSLPLQLGGAALWLVTAGIALVARQGGVIEDDEEVQERRQQQQRQQQQTEGQQTAAAGGKQAAA</sequence>
<dbReference type="KEGG" id="mng:MNEG_3017"/>
<gene>
    <name evidence="6" type="ORF">MNEG_3017</name>
</gene>
<feature type="transmembrane region" description="Helical" evidence="4">
    <location>
        <begin position="214"/>
        <end position="233"/>
    </location>
</feature>
<dbReference type="AlphaFoldDB" id="A0A0D2LE03"/>
<evidence type="ECO:0000256" key="3">
    <source>
        <dbReference type="SAM" id="MobiDB-lite"/>
    </source>
</evidence>
<dbReference type="Proteomes" id="UP000054498">
    <property type="component" value="Unassembled WGS sequence"/>
</dbReference>
<accession>A0A0D2LE03</accession>
<dbReference type="Pfam" id="PF04755">
    <property type="entry name" value="PAP_fibrillin"/>
    <property type="match status" value="1"/>
</dbReference>
<dbReference type="InterPro" id="IPR039633">
    <property type="entry name" value="PAP"/>
</dbReference>
<dbReference type="EMBL" id="KK100583">
    <property type="protein sequence ID" value="KIZ04939.1"/>
    <property type="molecule type" value="Genomic_DNA"/>
</dbReference>
<keyword evidence="4" id="KW-0812">Transmembrane</keyword>
<dbReference type="OrthoDB" id="45035at2759"/>